<sequence length="230" mass="26417">MSREGTLDLLQEVEETVEILKDTQQIKPVKVKSILENLRSALEYVANDSYEKHTTNQSTPRPKIYFPYGEKKFLDAFFIKKLNCQQPELSPLYAVFVSIQDYQTGNNWLGMMCNLTNEAKHRQPIPLSEDSIVRGIDVNINGFGLIKADATSKIIFRDNFTNGQRIEDFTIENGKVEKSGNGIPININMTEEKKIRFHGTDYEVIPFVELCLKEIRDFVNEAYEILDAIE</sequence>
<dbReference type="AlphaFoldDB" id="A0A2S8JK74"/>
<accession>A0A2S8JK74</accession>
<dbReference type="EMBL" id="UFZA01000004">
    <property type="protein sequence ID" value="STE74089.1"/>
    <property type="molecule type" value="Genomic_DNA"/>
</dbReference>
<organism evidence="1 2">
    <name type="scientific">Escherichia coli</name>
    <dbReference type="NCBI Taxonomy" id="562"/>
    <lineage>
        <taxon>Bacteria</taxon>
        <taxon>Pseudomonadati</taxon>
        <taxon>Pseudomonadota</taxon>
        <taxon>Gammaproteobacteria</taxon>
        <taxon>Enterobacterales</taxon>
        <taxon>Enterobacteriaceae</taxon>
        <taxon>Escherichia</taxon>
    </lineage>
</organism>
<evidence type="ECO:0000313" key="1">
    <source>
        <dbReference type="EMBL" id="STE74089.1"/>
    </source>
</evidence>
<name>A0A2S8JK74_ECOLX</name>
<dbReference type="RefSeq" id="WP_064226334.1">
    <property type="nucleotide sequence ID" value="NZ_BLCK01000307.1"/>
</dbReference>
<dbReference type="Proteomes" id="UP000255164">
    <property type="component" value="Unassembled WGS sequence"/>
</dbReference>
<reference evidence="1 2" key="1">
    <citation type="submission" date="2018-06" db="EMBL/GenBank/DDBJ databases">
        <authorList>
            <consortium name="Pathogen Informatics"/>
            <person name="Doyle S."/>
        </authorList>
    </citation>
    <scope>NUCLEOTIDE SEQUENCE [LARGE SCALE GENOMIC DNA]</scope>
    <source>
        <strain evidence="1 2">NCTC10082</strain>
    </source>
</reference>
<proteinExistence type="predicted"/>
<evidence type="ECO:0000313" key="2">
    <source>
        <dbReference type="Proteomes" id="UP000255164"/>
    </source>
</evidence>
<protein>
    <submittedName>
        <fullName evidence="1">Uncharacterized protein</fullName>
    </submittedName>
</protein>
<gene>
    <name evidence="1" type="ORF">NCTC10082_05289</name>
</gene>